<accession>A0ABS1CU07</accession>
<dbReference type="InterPro" id="IPR020472">
    <property type="entry name" value="WD40_PAC1"/>
</dbReference>
<feature type="repeat" description="WD" evidence="3">
    <location>
        <begin position="835"/>
        <end position="876"/>
    </location>
</feature>
<evidence type="ECO:0000256" key="5">
    <source>
        <dbReference type="SAM" id="Phobius"/>
    </source>
</evidence>
<feature type="domain" description="Novel STAND NTPase 1" evidence="6">
    <location>
        <begin position="219"/>
        <end position="477"/>
    </location>
</feature>
<dbReference type="Gene3D" id="2.40.10.120">
    <property type="match status" value="1"/>
</dbReference>
<feature type="repeat" description="WD" evidence="3">
    <location>
        <begin position="919"/>
        <end position="960"/>
    </location>
</feature>
<feature type="repeat" description="WD" evidence="3">
    <location>
        <begin position="1213"/>
        <end position="1254"/>
    </location>
</feature>
<feature type="transmembrane region" description="Helical" evidence="5">
    <location>
        <begin position="17"/>
        <end position="38"/>
    </location>
</feature>
<dbReference type="InterPro" id="IPR036322">
    <property type="entry name" value="WD40_repeat_dom_sf"/>
</dbReference>
<dbReference type="InterPro" id="IPR001680">
    <property type="entry name" value="WD40_rpt"/>
</dbReference>
<dbReference type="Gene3D" id="2.130.10.10">
    <property type="entry name" value="YVTN repeat-like/Quinoprotein amine dehydrogenase"/>
    <property type="match status" value="5"/>
</dbReference>
<protein>
    <recommendedName>
        <fullName evidence="6">Novel STAND NTPase 1 domain-containing protein</fullName>
    </recommendedName>
</protein>
<keyword evidence="8" id="KW-1185">Reference proteome</keyword>
<dbReference type="InterPro" id="IPR049052">
    <property type="entry name" value="nSTAND1"/>
</dbReference>
<sequence length="1465" mass="155785">MSEEWQRPIARFRRKDGVVVGAGVLAFGGIVLTCAHVIEDALRDSGVALGPGVTVQVEFPFATAGVIEAKVAEQGWHPAIDEAQCRVDGRLGDLAVLTPLRPEEVADLDACILTETDPRPGTEFSALGFPVGYPDGALTQGILRDVDAGGRQDAKATDEIGHFADPGFSGAPIFARQGMTVTGKACLGLCVTNDADGLRIARIIPAGQLARALRAVISPYRWLAAFEARDTSFYFGRDSLATELWEELRRDRFLLMAGDPGSGKSSLLRAGLGPRARAEGRTVLIMRPLDAPRAEFCRVLGLPADPDPGDDTILDTVEAKLPLLLGFDQAEEVLRGGDPTAAAAFFRLLGDLRERGGEHLLIVLAARSDALPALLKAQPRSRLLERHLRHIGEMSREELRSAIAQPAERLRVGFQRGLVDRIVNDVLARKTSLPMLQLCLSKLWVERDDAVITSGAYEGMRGVTGALAQHADGLVEDIGMTLDGIGSALKLLVAGMAERIGIPLEGTWIAASLARNSTASAVTRAADRPVAKQVAGIFFKDALVSLVELGSTAAEDRRRRIRLDTLSMPGAAKLLSERHLVVEGDGVDGTTTVELAHDSLLTEWPLLRDWLEEDRTFRRWYERLLYRATETPDDLLGEAALAEAEARIERPNVWLDPRVTAFIERSHEIHKRRTEDEAARLRAERDAALRMGSLFLVERARKATAEGDAMTGMLLALEALPDVTERRERPVVAAAEFALYEAWMRNSEMLCFPSSSAVHHAAFSPDGARLITASVDGTARVWDAGTGERIALCEGHGDSVLHSAFSPDGTRLVTASEDETARVWDAETGKQLAACEGHGGSVWHAAFSLDGTRVVTASVDGTARVWDAETGKQLAVCKGHRDRVQHVDFSLDGTRVVTASGDSTARVWDAGTGGQLAVCKGHGGSVWHAAFSLDGTRVVTASVDGTARVWDAETGKQLAVCKGHRDRVQHVDFSLDGTRVVTASGDSTARVWDAGTGGQLVVCEAHRGPVWHAAFSPDGTRLVTASFDGTARVWDAETGGQIAVCVGHGGLVRHADFSPDGMRLVTASDDGTARVWDAGTGGQTATCEGHGNPVRHAAFSPDGARLVTASDESIARVWDAGSGEQIAACEGHGGPVEHAAFSPDGTRLVTGSDDHTARVWDAGTGGQIAVCVGHGGLVRHADFSPDGMRLVTASDDDTARVWDAGTGGQIAVCEGHGGSVLHAAFSPDGTRLVTASDDDTARVWDAGTGGQIAVCEGHGDSVLHAAFSPDGTRLVTASLDGTARIWNARTGEQIATCEGHGGPVQHAAFNRNETHLVTAGLDRTARVWDAGTGEQIAACEGHGSMVLHAAFNPDGTRLVTASADGTARVWNAGTGEQTAACEGHDGPVLHAAFSPDGTRLVTTSVDGTARVWRQFRDTAELVDFVKPLLSRGLTGRQRRDSHLPSPANTPTDLDAIPPSPYRTVS</sequence>
<reference evidence="7 8" key="1">
    <citation type="journal article" date="2020" name="Microorganisms">
        <title>Osmotic Adaptation and Compatible Solute Biosynthesis of Phototrophic Bacteria as Revealed from Genome Analyses.</title>
        <authorList>
            <person name="Imhoff J.F."/>
            <person name="Rahn T."/>
            <person name="Kunzel S."/>
            <person name="Keller A."/>
            <person name="Neulinger S.C."/>
        </authorList>
    </citation>
    <scope>NUCLEOTIDE SEQUENCE [LARGE SCALE GENOMIC DNA]</scope>
    <source>
        <strain evidence="7 8">DSM 15382</strain>
    </source>
</reference>
<keyword evidence="2" id="KW-0677">Repeat</keyword>
<proteinExistence type="predicted"/>
<dbReference type="EMBL" id="NRSG01000028">
    <property type="protein sequence ID" value="MBK1657770.1"/>
    <property type="molecule type" value="Genomic_DNA"/>
</dbReference>
<feature type="repeat" description="WD" evidence="3">
    <location>
        <begin position="1339"/>
        <end position="1380"/>
    </location>
</feature>
<dbReference type="CDD" id="cd00200">
    <property type="entry name" value="WD40"/>
    <property type="match status" value="2"/>
</dbReference>
<dbReference type="PROSITE" id="PS50294">
    <property type="entry name" value="WD_REPEATS_REGION"/>
    <property type="match status" value="16"/>
</dbReference>
<dbReference type="PANTHER" id="PTHR19879">
    <property type="entry name" value="TRANSCRIPTION INITIATION FACTOR TFIID"/>
    <property type="match status" value="1"/>
</dbReference>
<dbReference type="PRINTS" id="PR00320">
    <property type="entry name" value="GPROTEINBRPT"/>
</dbReference>
<evidence type="ECO:0000259" key="6">
    <source>
        <dbReference type="Pfam" id="PF20703"/>
    </source>
</evidence>
<feature type="repeat" description="WD" evidence="3">
    <location>
        <begin position="1297"/>
        <end position="1338"/>
    </location>
</feature>
<dbReference type="Proteomes" id="UP000697995">
    <property type="component" value="Unassembled WGS sequence"/>
</dbReference>
<dbReference type="SUPFAM" id="SSF50494">
    <property type="entry name" value="Trypsin-like serine proteases"/>
    <property type="match status" value="1"/>
</dbReference>
<evidence type="ECO:0000256" key="4">
    <source>
        <dbReference type="SAM" id="MobiDB-lite"/>
    </source>
</evidence>
<evidence type="ECO:0000313" key="7">
    <source>
        <dbReference type="EMBL" id="MBK1657770.1"/>
    </source>
</evidence>
<evidence type="ECO:0000256" key="3">
    <source>
        <dbReference type="PROSITE-ProRule" id="PRU00221"/>
    </source>
</evidence>
<dbReference type="PROSITE" id="PS00678">
    <property type="entry name" value="WD_REPEATS_1"/>
    <property type="match status" value="5"/>
</dbReference>
<comment type="caution">
    <text evidence="7">The sequence shown here is derived from an EMBL/GenBank/DDBJ whole genome shotgun (WGS) entry which is preliminary data.</text>
</comment>
<gene>
    <name evidence="7" type="ORF">CKO45_05945</name>
</gene>
<feature type="repeat" description="WD" evidence="3">
    <location>
        <begin position="755"/>
        <end position="792"/>
    </location>
</feature>
<dbReference type="InterPro" id="IPR019775">
    <property type="entry name" value="WD40_repeat_CS"/>
</dbReference>
<keyword evidence="5" id="KW-0472">Membrane</keyword>
<dbReference type="SMART" id="SM00320">
    <property type="entry name" value="WD40"/>
    <property type="match status" value="16"/>
</dbReference>
<dbReference type="PROSITE" id="PS50082">
    <property type="entry name" value="WD_REPEATS_2"/>
    <property type="match status" value="16"/>
</dbReference>
<feature type="repeat" description="WD" evidence="3">
    <location>
        <begin position="1381"/>
        <end position="1412"/>
    </location>
</feature>
<dbReference type="InterPro" id="IPR027417">
    <property type="entry name" value="P-loop_NTPase"/>
</dbReference>
<dbReference type="Pfam" id="PF20703">
    <property type="entry name" value="nSTAND1"/>
    <property type="match status" value="2"/>
</dbReference>
<feature type="region of interest" description="Disordered" evidence="4">
    <location>
        <begin position="1433"/>
        <end position="1465"/>
    </location>
</feature>
<name>A0ABS1CU07_9PROT</name>
<feature type="repeat" description="WD" evidence="3">
    <location>
        <begin position="1003"/>
        <end position="1044"/>
    </location>
</feature>
<dbReference type="InterPro" id="IPR009003">
    <property type="entry name" value="Peptidase_S1_PA"/>
</dbReference>
<organism evidence="7 8">
    <name type="scientific">Paracraurococcus ruber</name>
    <dbReference type="NCBI Taxonomy" id="77675"/>
    <lineage>
        <taxon>Bacteria</taxon>
        <taxon>Pseudomonadati</taxon>
        <taxon>Pseudomonadota</taxon>
        <taxon>Alphaproteobacteria</taxon>
        <taxon>Acetobacterales</taxon>
        <taxon>Roseomonadaceae</taxon>
        <taxon>Paracraurococcus</taxon>
    </lineage>
</organism>
<dbReference type="SUPFAM" id="SSF50998">
    <property type="entry name" value="Quinoprotein alcohol dehydrogenase-like"/>
    <property type="match status" value="1"/>
</dbReference>
<dbReference type="InterPro" id="IPR015943">
    <property type="entry name" value="WD40/YVTN_repeat-like_dom_sf"/>
</dbReference>
<feature type="repeat" description="WD" evidence="3">
    <location>
        <begin position="1087"/>
        <end position="1128"/>
    </location>
</feature>
<feature type="domain" description="Novel STAND NTPase 1" evidence="6">
    <location>
        <begin position="537"/>
        <end position="628"/>
    </location>
</feature>
<dbReference type="SUPFAM" id="SSF52540">
    <property type="entry name" value="P-loop containing nucleoside triphosphate hydrolases"/>
    <property type="match status" value="1"/>
</dbReference>
<dbReference type="Pfam" id="PF13365">
    <property type="entry name" value="Trypsin_2"/>
    <property type="match status" value="1"/>
</dbReference>
<dbReference type="Pfam" id="PF00400">
    <property type="entry name" value="WD40"/>
    <property type="match status" value="16"/>
</dbReference>
<keyword evidence="5" id="KW-1133">Transmembrane helix</keyword>
<dbReference type="SUPFAM" id="SSF50978">
    <property type="entry name" value="WD40 repeat-like"/>
    <property type="match status" value="2"/>
</dbReference>
<evidence type="ECO:0000256" key="2">
    <source>
        <dbReference type="ARBA" id="ARBA00022737"/>
    </source>
</evidence>
<feature type="repeat" description="WD" evidence="3">
    <location>
        <begin position="877"/>
        <end position="918"/>
    </location>
</feature>
<dbReference type="PANTHER" id="PTHR19879:SF9">
    <property type="entry name" value="TRANSCRIPTION INITIATION FACTOR TFIID SUBUNIT 5"/>
    <property type="match status" value="1"/>
</dbReference>
<dbReference type="RefSeq" id="WP_200305367.1">
    <property type="nucleotide sequence ID" value="NZ_NRSG01000028.1"/>
</dbReference>
<feature type="repeat" description="WD" evidence="3">
    <location>
        <begin position="1129"/>
        <end position="1170"/>
    </location>
</feature>
<feature type="repeat" description="WD" evidence="3">
    <location>
        <begin position="1171"/>
        <end position="1212"/>
    </location>
</feature>
<dbReference type="InterPro" id="IPR011047">
    <property type="entry name" value="Quinoprotein_ADH-like_sf"/>
</dbReference>
<feature type="repeat" description="WD" evidence="3">
    <location>
        <begin position="1255"/>
        <end position="1296"/>
    </location>
</feature>
<evidence type="ECO:0000313" key="8">
    <source>
        <dbReference type="Proteomes" id="UP000697995"/>
    </source>
</evidence>
<feature type="repeat" description="WD" evidence="3">
    <location>
        <begin position="961"/>
        <end position="1002"/>
    </location>
</feature>
<keyword evidence="1 3" id="KW-0853">WD repeat</keyword>
<feature type="repeat" description="WD" evidence="3">
    <location>
        <begin position="793"/>
        <end position="834"/>
    </location>
</feature>
<feature type="repeat" description="WD" evidence="3">
    <location>
        <begin position="1045"/>
        <end position="1086"/>
    </location>
</feature>
<keyword evidence="5" id="KW-0812">Transmembrane</keyword>
<evidence type="ECO:0000256" key="1">
    <source>
        <dbReference type="ARBA" id="ARBA00022574"/>
    </source>
</evidence>